<protein>
    <submittedName>
        <fullName evidence="2">Uncharacterized protein</fullName>
    </submittedName>
</protein>
<keyword evidence="1" id="KW-1133">Transmembrane helix</keyword>
<evidence type="ECO:0000313" key="2">
    <source>
        <dbReference type="EMBL" id="KAJ7685963.1"/>
    </source>
</evidence>
<evidence type="ECO:0000313" key="3">
    <source>
        <dbReference type="Proteomes" id="UP001221757"/>
    </source>
</evidence>
<comment type="caution">
    <text evidence="2">The sequence shown here is derived from an EMBL/GenBank/DDBJ whole genome shotgun (WGS) entry which is preliminary data.</text>
</comment>
<keyword evidence="3" id="KW-1185">Reference proteome</keyword>
<proteinExistence type="predicted"/>
<dbReference type="AlphaFoldDB" id="A0AAD7DCD0"/>
<feature type="transmembrane region" description="Helical" evidence="1">
    <location>
        <begin position="40"/>
        <end position="61"/>
    </location>
</feature>
<keyword evidence="1" id="KW-0472">Membrane</keyword>
<reference evidence="2" key="1">
    <citation type="submission" date="2023-03" db="EMBL/GenBank/DDBJ databases">
        <title>Massive genome expansion in bonnet fungi (Mycena s.s.) driven by repeated elements and novel gene families across ecological guilds.</title>
        <authorList>
            <consortium name="Lawrence Berkeley National Laboratory"/>
            <person name="Harder C.B."/>
            <person name="Miyauchi S."/>
            <person name="Viragh M."/>
            <person name="Kuo A."/>
            <person name="Thoen E."/>
            <person name="Andreopoulos B."/>
            <person name="Lu D."/>
            <person name="Skrede I."/>
            <person name="Drula E."/>
            <person name="Henrissat B."/>
            <person name="Morin E."/>
            <person name="Kohler A."/>
            <person name="Barry K."/>
            <person name="LaButti K."/>
            <person name="Morin E."/>
            <person name="Salamov A."/>
            <person name="Lipzen A."/>
            <person name="Mereny Z."/>
            <person name="Hegedus B."/>
            <person name="Baldrian P."/>
            <person name="Stursova M."/>
            <person name="Weitz H."/>
            <person name="Taylor A."/>
            <person name="Grigoriev I.V."/>
            <person name="Nagy L.G."/>
            <person name="Martin F."/>
            <person name="Kauserud H."/>
        </authorList>
    </citation>
    <scope>NUCLEOTIDE SEQUENCE</scope>
    <source>
        <strain evidence="2">CBHHK067</strain>
    </source>
</reference>
<sequence>MAFAFLPFPYLNTYTLLTQFILLLAFVAVSYLYRRPRLVLVALILIYTIFKITVPLARWGYAAFKAIALFGFYVHFFIVGAGYIFVGAAAVWNFPELLKTFVDSLEGR</sequence>
<dbReference type="EMBL" id="JARKIE010000101">
    <property type="protein sequence ID" value="KAJ7685963.1"/>
    <property type="molecule type" value="Genomic_DNA"/>
</dbReference>
<dbReference type="Proteomes" id="UP001221757">
    <property type="component" value="Unassembled WGS sequence"/>
</dbReference>
<name>A0AAD7DCD0_MYCRO</name>
<keyword evidence="1" id="KW-0812">Transmembrane</keyword>
<feature type="transmembrane region" description="Helical" evidence="1">
    <location>
        <begin position="14"/>
        <end position="33"/>
    </location>
</feature>
<accession>A0AAD7DCD0</accession>
<evidence type="ECO:0000256" key="1">
    <source>
        <dbReference type="SAM" id="Phobius"/>
    </source>
</evidence>
<gene>
    <name evidence="2" type="ORF">B0H17DRAFT_1073011</name>
</gene>
<organism evidence="2 3">
    <name type="scientific">Mycena rosella</name>
    <name type="common">Pink bonnet</name>
    <name type="synonym">Agaricus rosellus</name>
    <dbReference type="NCBI Taxonomy" id="1033263"/>
    <lineage>
        <taxon>Eukaryota</taxon>
        <taxon>Fungi</taxon>
        <taxon>Dikarya</taxon>
        <taxon>Basidiomycota</taxon>
        <taxon>Agaricomycotina</taxon>
        <taxon>Agaricomycetes</taxon>
        <taxon>Agaricomycetidae</taxon>
        <taxon>Agaricales</taxon>
        <taxon>Marasmiineae</taxon>
        <taxon>Mycenaceae</taxon>
        <taxon>Mycena</taxon>
    </lineage>
</organism>
<feature type="transmembrane region" description="Helical" evidence="1">
    <location>
        <begin position="67"/>
        <end position="92"/>
    </location>
</feature>